<dbReference type="Pfam" id="PF12566">
    <property type="entry name" value="DUF3748"/>
    <property type="match status" value="1"/>
</dbReference>
<dbReference type="InterPro" id="IPR011659">
    <property type="entry name" value="WD40"/>
</dbReference>
<sequence length="429" mass="46871">MAFEEIQLTDGAQGHCLHNTQCFSPDNQWIVYDSRNHDTLISSTGSIEMVHVETGEIKEIYQTSNQTAFGPGVGAATFSPTSYQVLFIHGIRNADEHNPYGFTRRTGVSIKTAEPFRPIFMDARDIAEPFTAGALRGGTHAHTWSGDGQWISFTYNDFIVQQDLRTVGVMAPFGPVAVPDDGSLENNSGALFSVVVADITENPVPGSDEIDKAFDEGWIGTEGYQKEDGRWQKRAIAFQGNVKDSSGHTKTEVFVLDLPEDITQAQPGQPLAGTTSTRPNVPAGVEQRRITFTEQGIAGPRHWLRTTHNGSLIGFLAKDKQGVVQIFGVSPNGGKIRQLTFNAFPVEGPFNFSPDGKYVAYPADRSIYITELETGITYRASQQFSEEEAPVGGVSWSGDGQMLAYNRYVGKGAGRFLQIFVLTKVSSLS</sequence>
<dbReference type="Gene3D" id="2.120.10.30">
    <property type="entry name" value="TolB, C-terminal domain"/>
    <property type="match status" value="1"/>
</dbReference>
<dbReference type="EMBL" id="CP120682">
    <property type="protein sequence ID" value="WKN35650.1"/>
    <property type="molecule type" value="Genomic_DNA"/>
</dbReference>
<protein>
    <submittedName>
        <fullName evidence="1">DUF3748 domain-containing protein</fullName>
    </submittedName>
</protein>
<proteinExistence type="predicted"/>
<dbReference type="Pfam" id="PF07676">
    <property type="entry name" value="PD40"/>
    <property type="match status" value="1"/>
</dbReference>
<gene>
    <name evidence="1" type="ORF">K4G66_25095</name>
</gene>
<name>A0AA49JFZ4_9BACT</name>
<accession>A0AA49JFZ4</accession>
<dbReference type="InterPro" id="IPR011042">
    <property type="entry name" value="6-blade_b-propeller_TolB-like"/>
</dbReference>
<dbReference type="AlphaFoldDB" id="A0AA49JFZ4"/>
<organism evidence="1">
    <name type="scientific">Roseihalotalea indica</name>
    <dbReference type="NCBI Taxonomy" id="2867963"/>
    <lineage>
        <taxon>Bacteria</taxon>
        <taxon>Pseudomonadati</taxon>
        <taxon>Bacteroidota</taxon>
        <taxon>Cytophagia</taxon>
        <taxon>Cytophagales</taxon>
        <taxon>Catalimonadaceae</taxon>
        <taxon>Roseihalotalea</taxon>
    </lineage>
</organism>
<evidence type="ECO:0000313" key="1">
    <source>
        <dbReference type="EMBL" id="WKN35650.1"/>
    </source>
</evidence>
<dbReference type="InterPro" id="IPR022223">
    <property type="entry name" value="DUF3748"/>
</dbReference>
<reference evidence="1" key="1">
    <citation type="journal article" date="2023" name="Comput. Struct. Biotechnol. J.">
        <title>Discovery of a novel marine Bacteroidetes with a rich repertoire of carbohydrate-active enzymes.</title>
        <authorList>
            <person name="Chen B."/>
            <person name="Liu G."/>
            <person name="Chen Q."/>
            <person name="Wang H."/>
            <person name="Liu L."/>
            <person name="Tang K."/>
        </authorList>
    </citation>
    <scope>NUCLEOTIDE SEQUENCE</scope>
    <source>
        <strain evidence="1">TK19036</strain>
    </source>
</reference>
<dbReference type="SUPFAM" id="SSF82171">
    <property type="entry name" value="DPP6 N-terminal domain-like"/>
    <property type="match status" value="1"/>
</dbReference>
<reference evidence="1" key="2">
    <citation type="journal article" date="2024" name="Antonie Van Leeuwenhoek">
        <title>Roseihalotalea indica gen. nov., sp. nov., a halophilic Bacteroidetes from mesopelagic Southwest Indian Ocean with higher carbohydrate metabolic potential.</title>
        <authorList>
            <person name="Chen B."/>
            <person name="Zhang M."/>
            <person name="Lin D."/>
            <person name="Ye J."/>
            <person name="Tang K."/>
        </authorList>
    </citation>
    <scope>NUCLEOTIDE SEQUENCE</scope>
    <source>
        <strain evidence="1">TK19036</strain>
    </source>
</reference>